<dbReference type="InterPro" id="IPR036546">
    <property type="entry name" value="MED15_KIX"/>
</dbReference>
<dbReference type="AlphaFoldDB" id="B6QB21"/>
<gene>
    <name evidence="5" type="ORF">PMAA_064730</name>
</gene>
<evidence type="ECO:0000313" key="5">
    <source>
        <dbReference type="EMBL" id="EEA25362.1"/>
    </source>
</evidence>
<dbReference type="GO" id="GO:0005634">
    <property type="term" value="C:nucleus"/>
    <property type="evidence" value="ECO:0007669"/>
    <property type="project" value="UniProtKB-SubCell"/>
</dbReference>
<reference evidence="6" key="1">
    <citation type="journal article" date="2015" name="Genome Announc.">
        <title>Genome sequence of the AIDS-associated pathogen Penicillium marneffei (ATCC18224) and its near taxonomic relative Talaromyces stipitatus (ATCC10500).</title>
        <authorList>
            <person name="Nierman W.C."/>
            <person name="Fedorova-Abrams N.D."/>
            <person name="Andrianopoulos A."/>
        </authorList>
    </citation>
    <scope>NUCLEOTIDE SEQUENCE [LARGE SCALE GENOMIC DNA]</scope>
    <source>
        <strain evidence="6">ATCC 18224 / CBS 334.59 / QM 7333</strain>
    </source>
</reference>
<evidence type="ECO:0000256" key="2">
    <source>
        <dbReference type="ARBA" id="ARBA00023242"/>
    </source>
</evidence>
<evidence type="ECO:0000256" key="3">
    <source>
        <dbReference type="SAM" id="MobiDB-lite"/>
    </source>
</evidence>
<protein>
    <recommendedName>
        <fullName evidence="4">Mediator complex subunit 15 KIX domain-containing protein</fullName>
    </recommendedName>
</protein>
<comment type="subcellular location">
    <subcellularLocation>
        <location evidence="1">Nucleus</location>
    </subcellularLocation>
</comment>
<name>B6QB21_TALMQ</name>
<dbReference type="EMBL" id="DS995900">
    <property type="protein sequence ID" value="EEA25362.1"/>
    <property type="molecule type" value="Genomic_DNA"/>
</dbReference>
<dbReference type="VEuPathDB" id="FungiDB:PMAA_064730"/>
<dbReference type="PhylomeDB" id="B6QB21"/>
<keyword evidence="2" id="KW-0539">Nucleus</keyword>
<evidence type="ECO:0000313" key="6">
    <source>
        <dbReference type="Proteomes" id="UP000001294"/>
    </source>
</evidence>
<keyword evidence="6" id="KW-1185">Reference proteome</keyword>
<dbReference type="Proteomes" id="UP000001294">
    <property type="component" value="Unassembled WGS sequence"/>
</dbReference>
<dbReference type="HOGENOM" id="CLU_1722985_0_0_1"/>
<feature type="region of interest" description="Disordered" evidence="3">
    <location>
        <begin position="1"/>
        <end position="21"/>
    </location>
</feature>
<sequence length="152" mass="17319">MSRQGSHGLIQNMGHEGQSRQFGMNEQQERLAWKTPEQVNTLGAMLTSANPQRPMQPLQNAQVQRHIAVALQSQGRLPDGVRKSPSQTEPGKITSLRLIQPRIEIQNVLQNALQYEEKAFREANQRYEYEKECASKLHAIKERGLRQQAAYS</sequence>
<organism evidence="5 6">
    <name type="scientific">Talaromyces marneffei (strain ATCC 18224 / CBS 334.59 / QM 7333)</name>
    <name type="common">Penicillium marneffei</name>
    <dbReference type="NCBI Taxonomy" id="441960"/>
    <lineage>
        <taxon>Eukaryota</taxon>
        <taxon>Fungi</taxon>
        <taxon>Dikarya</taxon>
        <taxon>Ascomycota</taxon>
        <taxon>Pezizomycotina</taxon>
        <taxon>Eurotiomycetes</taxon>
        <taxon>Eurotiomycetidae</taxon>
        <taxon>Eurotiales</taxon>
        <taxon>Trichocomaceae</taxon>
        <taxon>Talaromyces</taxon>
        <taxon>Talaromyces sect. Talaromyces</taxon>
    </lineage>
</organism>
<proteinExistence type="predicted"/>
<dbReference type="STRING" id="441960.B6QB21"/>
<dbReference type="Pfam" id="PF16987">
    <property type="entry name" value="KIX_2"/>
    <property type="match status" value="1"/>
</dbReference>
<evidence type="ECO:0000256" key="1">
    <source>
        <dbReference type="ARBA" id="ARBA00004123"/>
    </source>
</evidence>
<accession>B6QB21</accession>
<evidence type="ECO:0000259" key="4">
    <source>
        <dbReference type="Pfam" id="PF16987"/>
    </source>
</evidence>
<feature type="domain" description="Mediator complex subunit 15 KIX" evidence="4">
    <location>
        <begin position="96"/>
        <end position="147"/>
    </location>
</feature>